<organism evidence="3 4">
    <name type="scientific">Imshaugia aleurites</name>
    <dbReference type="NCBI Taxonomy" id="172621"/>
    <lineage>
        <taxon>Eukaryota</taxon>
        <taxon>Fungi</taxon>
        <taxon>Dikarya</taxon>
        <taxon>Ascomycota</taxon>
        <taxon>Pezizomycotina</taxon>
        <taxon>Lecanoromycetes</taxon>
        <taxon>OSLEUM clade</taxon>
        <taxon>Lecanoromycetidae</taxon>
        <taxon>Lecanorales</taxon>
        <taxon>Lecanorineae</taxon>
        <taxon>Parmeliaceae</taxon>
        <taxon>Imshaugia</taxon>
    </lineage>
</organism>
<dbReference type="InterPro" id="IPR002656">
    <property type="entry name" value="Acyl_transf_3_dom"/>
</dbReference>
<keyword evidence="1" id="KW-0812">Transmembrane</keyword>
<proteinExistence type="predicted"/>
<accession>A0A8H3EJN6</accession>
<feature type="transmembrane region" description="Helical" evidence="1">
    <location>
        <begin position="361"/>
        <end position="380"/>
    </location>
</feature>
<protein>
    <recommendedName>
        <fullName evidence="2">Acyltransferase 3 domain-containing protein</fullName>
    </recommendedName>
</protein>
<feature type="transmembrane region" description="Helical" evidence="1">
    <location>
        <begin position="439"/>
        <end position="462"/>
    </location>
</feature>
<comment type="caution">
    <text evidence="3">The sequence shown here is derived from an EMBL/GenBank/DDBJ whole genome shotgun (WGS) entry which is preliminary data.</text>
</comment>
<dbReference type="AlphaFoldDB" id="A0A8H3EJN6"/>
<dbReference type="InterPro" id="IPR050879">
    <property type="entry name" value="Acyltransferase_3"/>
</dbReference>
<reference evidence="3" key="1">
    <citation type="submission" date="2021-03" db="EMBL/GenBank/DDBJ databases">
        <authorList>
            <person name="Tagirdzhanova G."/>
        </authorList>
    </citation>
    <scope>NUCLEOTIDE SEQUENCE</scope>
</reference>
<dbReference type="EMBL" id="CAJPDT010000004">
    <property type="protein sequence ID" value="CAF9907789.1"/>
    <property type="molecule type" value="Genomic_DNA"/>
</dbReference>
<dbReference type="PANTHER" id="PTHR23028">
    <property type="entry name" value="ACETYLTRANSFERASE"/>
    <property type="match status" value="1"/>
</dbReference>
<feature type="transmembrane region" description="Helical" evidence="1">
    <location>
        <begin position="401"/>
        <end position="419"/>
    </location>
</feature>
<evidence type="ECO:0000313" key="4">
    <source>
        <dbReference type="Proteomes" id="UP000664534"/>
    </source>
</evidence>
<feature type="domain" description="Acyltransferase 3" evidence="2">
    <location>
        <begin position="74"/>
        <end position="491"/>
    </location>
</feature>
<feature type="transmembrane region" description="Helical" evidence="1">
    <location>
        <begin position="184"/>
        <end position="204"/>
    </location>
</feature>
<feature type="transmembrane region" description="Helical" evidence="1">
    <location>
        <begin position="293"/>
        <end position="320"/>
    </location>
</feature>
<evidence type="ECO:0000256" key="1">
    <source>
        <dbReference type="SAM" id="Phobius"/>
    </source>
</evidence>
<evidence type="ECO:0000313" key="3">
    <source>
        <dbReference type="EMBL" id="CAF9907789.1"/>
    </source>
</evidence>
<dbReference type="OrthoDB" id="5819582at2759"/>
<feature type="transmembrane region" description="Helical" evidence="1">
    <location>
        <begin position="131"/>
        <end position="155"/>
    </location>
</feature>
<dbReference type="Proteomes" id="UP000664534">
    <property type="component" value="Unassembled WGS sequence"/>
</dbReference>
<keyword evidence="1" id="KW-0472">Membrane</keyword>
<dbReference type="Pfam" id="PF01757">
    <property type="entry name" value="Acyl_transf_3"/>
    <property type="match status" value="1"/>
</dbReference>
<dbReference type="GO" id="GO:0016747">
    <property type="term" value="F:acyltransferase activity, transferring groups other than amino-acyl groups"/>
    <property type="evidence" value="ECO:0007669"/>
    <property type="project" value="InterPro"/>
</dbReference>
<name>A0A8H3EJN6_9LECA</name>
<dbReference type="PANTHER" id="PTHR23028:SF134">
    <property type="entry name" value="PUTATIVE (AFU_ORTHOLOGUE AFUA_4G08520)-RELATED"/>
    <property type="match status" value="1"/>
</dbReference>
<feature type="transmembrane region" description="Helical" evidence="1">
    <location>
        <begin position="474"/>
        <end position="496"/>
    </location>
</feature>
<sequence>MDGPCSRIHDNDGEGYLAKPRRYSVLSGYISTSVRLAKSVLIDVSCALLPSFVLGRLRASSSSRSPGHTRYTSALDGIRGLACIAVMNYHILWVYQPRVHYGYALTQEDLAICIQKPEVVMRNDSFLQLPIIRLPFSATGSVSAFFIIAGFVLAYKPLALSRQGRWQDVLSTLASSTFRRGIRLYLPTVAASSFSFITFCLGWWQYRDVIMSWDQISSTELSEPTIARQRTLLLQILDWLQDLSMMINNWNWAQRYPRYNVHLWTISSEYRASMVVFLTLPVYVMIRKPFRMIIFLLIIFYAYIFHRWEVALFLSGILLADMSQARQVRSEERSEASHQPIFLGPRAPRPPIWRAILKHSILGLLLTLALYTLSAPDFCLDYTPGYRLLSRLRPQRFESEFHLFYPSFGALLLVFLVSYNSPDWFLNRYILNSSATQYFGRISFSLYVVHGPLLHIVGYRLFTLASSLAERDSLLAYSAGLCIAYGIFFALVVWTADVFWRVVDVRSVRFARSLEQYVMYR</sequence>
<keyword evidence="4" id="KW-1185">Reference proteome</keyword>
<keyword evidence="1" id="KW-1133">Transmembrane helix</keyword>
<gene>
    <name evidence="3" type="ORF">IMSHALPRED_006494</name>
</gene>
<evidence type="ECO:0000259" key="2">
    <source>
        <dbReference type="Pfam" id="PF01757"/>
    </source>
</evidence>